<proteinExistence type="predicted"/>
<dbReference type="AlphaFoldDB" id="A0A1N7M326"/>
<dbReference type="Proteomes" id="UP000186026">
    <property type="component" value="Unassembled WGS sequence"/>
</dbReference>
<dbReference type="STRING" id="529505.SAMN05421761_10539"/>
<evidence type="ECO:0000313" key="2">
    <source>
        <dbReference type="Proteomes" id="UP000186026"/>
    </source>
</evidence>
<dbReference type="OrthoDB" id="816264at2"/>
<dbReference type="RefSeq" id="WP_076500017.1">
    <property type="nucleotide sequence ID" value="NZ_FTOP01000005.1"/>
</dbReference>
<dbReference type="EMBL" id="FTOP01000005">
    <property type="protein sequence ID" value="SIS80351.1"/>
    <property type="molecule type" value="Genomic_DNA"/>
</dbReference>
<dbReference type="PROSITE" id="PS51257">
    <property type="entry name" value="PROKAR_LIPOPROTEIN"/>
    <property type="match status" value="1"/>
</dbReference>
<gene>
    <name evidence="1" type="ORF">SAMN05421761_10539</name>
</gene>
<evidence type="ECO:0000313" key="1">
    <source>
        <dbReference type="EMBL" id="SIS80351.1"/>
    </source>
</evidence>
<accession>A0A1N7M326</accession>
<name>A0A1N7M326_9BACT</name>
<reference evidence="2" key="1">
    <citation type="submission" date="2017-01" db="EMBL/GenBank/DDBJ databases">
        <authorList>
            <person name="Varghese N."/>
            <person name="Submissions S."/>
        </authorList>
    </citation>
    <scope>NUCLEOTIDE SEQUENCE [LARGE SCALE GENOMIC DNA]</scope>
    <source>
        <strain evidence="2">DSM 46698</strain>
    </source>
</reference>
<sequence>MKNALNLIFVMVIFFSCKQSQNSESGVVNAISLVPVKEVSIDLGSTFPKLHGNPIFLNDGDRPYFFIQSMKGIGKFDLRKGGEAMEILELGNINGYVTPYESGNTLITPLEKNKYLSYHNNRAELYLIENNEIKFNTKISKYDADAFFLSAGYYRQMDFNEGVFYGLYQPSYIYGGPPWKYESLTQLVMSLDVNQEKVEKLFQLPEAYLMKNVNVLDMLISFVKRPDTGEYLINFPITDEIYITKDFREVEHLILSPKKDFVDMSNRKGERPNEWKKEYYTGNAFQTVYYDQYRKLIIRHYRKALSENEFERISQDSFKMLDDKHENRLLFSDMNGNVLADVDVSAFNYWYIHFAEEGMYILNDTDMIGEDNMTFTLFEINLN</sequence>
<protein>
    <recommendedName>
        <fullName evidence="3">DUF4221 domain-containing protein</fullName>
    </recommendedName>
</protein>
<organism evidence="1 2">
    <name type="scientific">Belliella pelovolcani</name>
    <dbReference type="NCBI Taxonomy" id="529505"/>
    <lineage>
        <taxon>Bacteria</taxon>
        <taxon>Pseudomonadati</taxon>
        <taxon>Bacteroidota</taxon>
        <taxon>Cytophagia</taxon>
        <taxon>Cytophagales</taxon>
        <taxon>Cyclobacteriaceae</taxon>
        <taxon>Belliella</taxon>
    </lineage>
</organism>
<keyword evidence="2" id="KW-1185">Reference proteome</keyword>
<evidence type="ECO:0008006" key="3">
    <source>
        <dbReference type="Google" id="ProtNLM"/>
    </source>
</evidence>